<organism evidence="4 5">
    <name type="scientific">Galleria mellonella</name>
    <name type="common">Greater wax moth</name>
    <dbReference type="NCBI Taxonomy" id="7137"/>
    <lineage>
        <taxon>Eukaryota</taxon>
        <taxon>Metazoa</taxon>
        <taxon>Ecdysozoa</taxon>
        <taxon>Arthropoda</taxon>
        <taxon>Hexapoda</taxon>
        <taxon>Insecta</taxon>
        <taxon>Pterygota</taxon>
        <taxon>Neoptera</taxon>
        <taxon>Endopterygota</taxon>
        <taxon>Lepidoptera</taxon>
        <taxon>Glossata</taxon>
        <taxon>Ditrysia</taxon>
        <taxon>Pyraloidea</taxon>
        <taxon>Pyralidae</taxon>
        <taxon>Galleriinae</taxon>
        <taxon>Galleria</taxon>
    </lineage>
</organism>
<feature type="domain" description="BESS" evidence="3">
    <location>
        <begin position="116"/>
        <end position="155"/>
    </location>
</feature>
<keyword evidence="1" id="KW-0539">Nucleus</keyword>
<feature type="compositionally biased region" description="Basic and acidic residues" evidence="2">
    <location>
        <begin position="102"/>
        <end position="114"/>
    </location>
</feature>
<evidence type="ECO:0000313" key="5">
    <source>
        <dbReference type="RefSeq" id="XP_052751518.1"/>
    </source>
</evidence>
<feature type="compositionally biased region" description="Polar residues" evidence="2">
    <location>
        <begin position="91"/>
        <end position="101"/>
    </location>
</feature>
<dbReference type="Proteomes" id="UP001652740">
    <property type="component" value="Unplaced"/>
</dbReference>
<proteinExistence type="predicted"/>
<gene>
    <name evidence="5" type="primary">LOC128200845</name>
</gene>
<evidence type="ECO:0000259" key="3">
    <source>
        <dbReference type="PROSITE" id="PS51031"/>
    </source>
</evidence>
<dbReference type="RefSeq" id="XP_052751518.1">
    <property type="nucleotide sequence ID" value="XM_052895558.1"/>
</dbReference>
<evidence type="ECO:0000313" key="4">
    <source>
        <dbReference type="Proteomes" id="UP001652740"/>
    </source>
</evidence>
<reference evidence="5" key="1">
    <citation type="submission" date="2025-08" db="UniProtKB">
        <authorList>
            <consortium name="RefSeq"/>
        </authorList>
    </citation>
    <scope>IDENTIFICATION</scope>
    <source>
        <tissue evidence="5">Whole larvae</tissue>
    </source>
</reference>
<dbReference type="GeneID" id="128200845"/>
<name>A0ABM3MJH3_GALME</name>
<dbReference type="Pfam" id="PF02944">
    <property type="entry name" value="BESS"/>
    <property type="match status" value="1"/>
</dbReference>
<feature type="region of interest" description="Disordered" evidence="2">
    <location>
        <begin position="91"/>
        <end position="114"/>
    </location>
</feature>
<dbReference type="PROSITE" id="PS51031">
    <property type="entry name" value="BESS"/>
    <property type="match status" value="1"/>
</dbReference>
<dbReference type="InterPro" id="IPR004210">
    <property type="entry name" value="BESS_motif"/>
</dbReference>
<accession>A0ABM3MJH3</accession>
<evidence type="ECO:0000256" key="2">
    <source>
        <dbReference type="SAM" id="MobiDB-lite"/>
    </source>
</evidence>
<evidence type="ECO:0000256" key="1">
    <source>
        <dbReference type="PROSITE-ProRule" id="PRU00371"/>
    </source>
</evidence>
<sequence>MSSDSLLHLLASMRREERANIYCTWNEMRHRNLNAHVLSMASNVPKEFSYQLPQINVYENLSANFTNRNSEHIIKYQEDITKIQSNITSADKQQSLEGVSNETHKDSLTQTERDEMDEDKHFSMMLVPMFKKLNEEQKHYAKIEILNVMNHARHYQPQLEQQLESVRPNKFRIQEDNSVITQQSNCDISRTKEGCTTNNLTVISEPASVRTNSEFQCLPSSVNNDDVISRTSIASHHAAMPDCAIVGTPNKPICKVTSSNSSMEWRSEFSRSIETSTFEYNCAKSDFDFHNTSS</sequence>
<comment type="subcellular location">
    <subcellularLocation>
        <location evidence="1">Nucleus</location>
    </subcellularLocation>
</comment>
<protein>
    <submittedName>
        <fullName evidence="5">Uncharacterized protein LOC128200845</fullName>
    </submittedName>
</protein>
<keyword evidence="4" id="KW-1185">Reference proteome</keyword>